<feature type="domain" description="Pyrrolo-quinoline quinone repeat" evidence="3">
    <location>
        <begin position="324"/>
        <end position="430"/>
    </location>
</feature>
<reference evidence="4 5" key="1">
    <citation type="submission" date="2019-04" db="EMBL/GenBank/DDBJ databases">
        <title>Isolation and identification of Cellulomonas shaoxiangyii sp. Nov. isolated from feces of the Tibetan antelopes (Pantholops hodgsonii) in the Qinghai-Tibet plateau of China.</title>
        <authorList>
            <person name="Tian Z."/>
        </authorList>
    </citation>
    <scope>NUCLEOTIDE SEQUENCE [LARGE SCALE GENOMIC DNA]</scope>
    <source>
        <strain evidence="4 5">Z28</strain>
    </source>
</reference>
<accession>A0A4P7SJ24</accession>
<dbReference type="InterPro" id="IPR018391">
    <property type="entry name" value="PQQ_b-propeller_rpt"/>
</dbReference>
<dbReference type="InterPro" id="IPR011047">
    <property type="entry name" value="Quinoprotein_ADH-like_sf"/>
</dbReference>
<protein>
    <recommendedName>
        <fullName evidence="3">Pyrrolo-quinoline quinone repeat domain-containing protein</fullName>
    </recommendedName>
</protein>
<dbReference type="SMART" id="SM00564">
    <property type="entry name" value="PQQ"/>
    <property type="match status" value="2"/>
</dbReference>
<gene>
    <name evidence="4" type="ORF">E5225_01965</name>
</gene>
<dbReference type="KEGG" id="celz:E5225_01965"/>
<sequence>MVLRRGRTEVELVEDDGAAPAPARPHAGPEHAAPSPAPARRRRRRFAVAGAALAVVLLGAQLVTDARDRAALAELRTVPGVRAPLPDALTEVWRLPLDRLPRPVVPTGDPLTGVRGTPDGSELVALAPATGADAWVVPLTSAPADAVDTLGTPQPTCHAGAATTGRPALLVCLVTDAWSRDAGVLAHDVPPTTSRLVVVRATDGTVVAEHATDAGPGTPATSLALLGEVAVLGHPVEPDTLLVRGVDVTTGEERWRREPPTGRPLLGLDARGVRRVDGAAAVRDVDGVELLDAEGTLVRRARVPADATVAWTDGADGRGRLLVTDGEQWHLVTQRLNVLLPRPPVDVPVDDGSGGRLVLAATRAGLHAVDTATGRQRWTVSVDEVHSALVVQGRVHAVAADGVHTYDARTGAPLWEHLHAVHDEAAAGTVGTDGRDLYVPVADEGEEQAVRLLRLALPDGRPSTPVAVPPGLSGLSTGPGPVLGRNAAGEVVGLG</sequence>
<dbReference type="AlphaFoldDB" id="A0A4P7SJ24"/>
<dbReference type="Proteomes" id="UP000296469">
    <property type="component" value="Chromosome"/>
</dbReference>
<dbReference type="SUPFAM" id="SSF50998">
    <property type="entry name" value="Quinoprotein alcohol dehydrogenase-like"/>
    <property type="match status" value="1"/>
</dbReference>
<feature type="compositionally biased region" description="Basic and acidic residues" evidence="1">
    <location>
        <begin position="1"/>
        <end position="10"/>
    </location>
</feature>
<dbReference type="InterPro" id="IPR015943">
    <property type="entry name" value="WD40/YVTN_repeat-like_dom_sf"/>
</dbReference>
<keyword evidence="2" id="KW-0812">Transmembrane</keyword>
<dbReference type="PANTHER" id="PTHR34512">
    <property type="entry name" value="CELL SURFACE PROTEIN"/>
    <property type="match status" value="1"/>
</dbReference>
<evidence type="ECO:0000313" key="4">
    <source>
        <dbReference type="EMBL" id="QCB92503.1"/>
    </source>
</evidence>
<dbReference type="InterPro" id="IPR002372">
    <property type="entry name" value="PQQ_rpt_dom"/>
</dbReference>
<dbReference type="Gene3D" id="2.130.10.10">
    <property type="entry name" value="YVTN repeat-like/Quinoprotein amine dehydrogenase"/>
    <property type="match status" value="2"/>
</dbReference>
<evidence type="ECO:0000256" key="1">
    <source>
        <dbReference type="SAM" id="MobiDB-lite"/>
    </source>
</evidence>
<keyword evidence="2" id="KW-1133">Transmembrane helix</keyword>
<dbReference type="PANTHER" id="PTHR34512:SF30">
    <property type="entry name" value="OUTER MEMBRANE PROTEIN ASSEMBLY FACTOR BAMB"/>
    <property type="match status" value="1"/>
</dbReference>
<name>A0A4P7SJ24_9CELL</name>
<organism evidence="4 5">
    <name type="scientific">Cellulomonas shaoxiangyii</name>
    <dbReference type="NCBI Taxonomy" id="2566013"/>
    <lineage>
        <taxon>Bacteria</taxon>
        <taxon>Bacillati</taxon>
        <taxon>Actinomycetota</taxon>
        <taxon>Actinomycetes</taxon>
        <taxon>Micrococcales</taxon>
        <taxon>Cellulomonadaceae</taxon>
        <taxon>Cellulomonas</taxon>
    </lineage>
</organism>
<feature type="compositionally biased region" description="Low complexity" evidence="1">
    <location>
        <begin position="18"/>
        <end position="34"/>
    </location>
</feature>
<evidence type="ECO:0000259" key="3">
    <source>
        <dbReference type="Pfam" id="PF13360"/>
    </source>
</evidence>
<evidence type="ECO:0000256" key="2">
    <source>
        <dbReference type="SAM" id="Phobius"/>
    </source>
</evidence>
<feature type="transmembrane region" description="Helical" evidence="2">
    <location>
        <begin position="46"/>
        <end position="63"/>
    </location>
</feature>
<feature type="region of interest" description="Disordered" evidence="1">
    <location>
        <begin position="1"/>
        <end position="43"/>
    </location>
</feature>
<evidence type="ECO:0000313" key="5">
    <source>
        <dbReference type="Proteomes" id="UP000296469"/>
    </source>
</evidence>
<dbReference type="Pfam" id="PF13360">
    <property type="entry name" value="PQQ_2"/>
    <property type="match status" value="1"/>
</dbReference>
<dbReference type="EMBL" id="CP039291">
    <property type="protein sequence ID" value="QCB92503.1"/>
    <property type="molecule type" value="Genomic_DNA"/>
</dbReference>
<proteinExistence type="predicted"/>
<dbReference type="RefSeq" id="WP_136225275.1">
    <property type="nucleotide sequence ID" value="NZ_CP039291.1"/>
</dbReference>
<keyword evidence="2" id="KW-0472">Membrane</keyword>
<keyword evidence="5" id="KW-1185">Reference proteome</keyword>